<keyword evidence="3" id="KW-1185">Reference proteome</keyword>
<dbReference type="AlphaFoldDB" id="A0A2T4B7Q0"/>
<sequence length="526" mass="58895">MSTGVVQNSDDRGDTEEATQREIDAQLVGGPFLRSRGGEQISYAEDSETDAGVTSTIGEKDELAYVEEDDSPKKTNTITMGNFRKTRSQAAKEESMDSGPQKQSCPPAVPSRKRTCNDDEGELRKPTKRGRKSSANAELKKFEKDIRGLSEKFGSKLQELDAARSEAQDLHAKVTSLEQQLGQAQREIQDYEDHEAYQSRQIDILKEESSKWRVTASVLLEEAKRDSGKYVKVSDSDITERWKTLSFNIRNLVSQYLTERFAQEKGFLELLAKGHPLSPSDSVLKLRTSILRQGIWRCIISAAFLGKKGIWQGGIGNHLTNFLSGKHNDVAEDTRYFSIISQIKSRAVADLSEELHLNAEALDAHVNGIGRNLRCIIPGQKMDNFKEELKRLTADAVDLHAIMMKSKAIFQVQWIGDNNAPYDRTKMDSVLGDIDDAFVKFIEAPGLVKIGNADGEHFEHSMVLCRSQVILQQKEEFRGKGVERDVEVVQEDSAHMRLEGRGAAADSRRSPGITGRSYYDFKEVDD</sequence>
<dbReference type="GeneID" id="36603525"/>
<gene>
    <name evidence="2" type="ORF">BBK36DRAFT_1170112</name>
</gene>
<reference evidence="3" key="1">
    <citation type="submission" date="2016-07" db="EMBL/GenBank/DDBJ databases">
        <title>Multiple horizontal gene transfer events from other fungi enriched the ability of initially mycotrophic Trichoderma (Ascomycota) to feed on dead plant biomass.</title>
        <authorList>
            <consortium name="DOE Joint Genome Institute"/>
            <person name="Atanasova L."/>
            <person name="Chenthamara K."/>
            <person name="Zhang J."/>
            <person name="Grujic M."/>
            <person name="Henrissat B."/>
            <person name="Kuo A."/>
            <person name="Aerts A."/>
            <person name="Salamov A."/>
            <person name="Lipzen A."/>
            <person name="Labutti K."/>
            <person name="Barry K."/>
            <person name="Miao Y."/>
            <person name="Rahimi M.J."/>
            <person name="Shen Q."/>
            <person name="Grigoriev I.V."/>
            <person name="Kubicek C.P."/>
            <person name="Druzhinina I.S."/>
        </authorList>
    </citation>
    <scope>NUCLEOTIDE SEQUENCE [LARGE SCALE GENOMIC DNA]</scope>
    <source>
        <strain evidence="3">TUCIM 6016</strain>
    </source>
</reference>
<proteinExistence type="predicted"/>
<dbReference type="RefSeq" id="XP_024748676.1">
    <property type="nucleotide sequence ID" value="XM_024895407.1"/>
</dbReference>
<dbReference type="EMBL" id="KZ680215">
    <property type="protein sequence ID" value="PTB65356.1"/>
    <property type="molecule type" value="Genomic_DNA"/>
</dbReference>
<protein>
    <submittedName>
        <fullName evidence="2">Uncharacterized protein</fullName>
    </submittedName>
</protein>
<name>A0A2T4B7Q0_9HYPO</name>
<dbReference type="Proteomes" id="UP000241546">
    <property type="component" value="Unassembled WGS sequence"/>
</dbReference>
<dbReference type="OrthoDB" id="5213630at2759"/>
<evidence type="ECO:0000313" key="2">
    <source>
        <dbReference type="EMBL" id="PTB65356.1"/>
    </source>
</evidence>
<evidence type="ECO:0000313" key="3">
    <source>
        <dbReference type="Proteomes" id="UP000241546"/>
    </source>
</evidence>
<feature type="region of interest" description="Disordered" evidence="1">
    <location>
        <begin position="1"/>
        <end position="138"/>
    </location>
</feature>
<evidence type="ECO:0000256" key="1">
    <source>
        <dbReference type="SAM" id="MobiDB-lite"/>
    </source>
</evidence>
<organism evidence="2 3">
    <name type="scientific">Trichoderma citrinoviride</name>
    <dbReference type="NCBI Taxonomy" id="58853"/>
    <lineage>
        <taxon>Eukaryota</taxon>
        <taxon>Fungi</taxon>
        <taxon>Dikarya</taxon>
        <taxon>Ascomycota</taxon>
        <taxon>Pezizomycotina</taxon>
        <taxon>Sordariomycetes</taxon>
        <taxon>Hypocreomycetidae</taxon>
        <taxon>Hypocreales</taxon>
        <taxon>Hypocreaceae</taxon>
        <taxon>Trichoderma</taxon>
    </lineage>
</organism>
<accession>A0A2T4B7Q0</accession>